<evidence type="ECO:0000313" key="3">
    <source>
        <dbReference type="EMBL" id="KAK5098594.1"/>
    </source>
</evidence>
<dbReference type="Gene3D" id="2.70.210.12">
    <property type="entry name" value="GTP1/OBG domain"/>
    <property type="match status" value="1"/>
</dbReference>
<feature type="domain" description="Obg" evidence="2">
    <location>
        <begin position="1"/>
        <end position="115"/>
    </location>
</feature>
<comment type="caution">
    <text evidence="3">The sequence shown here is derived from an EMBL/GenBank/DDBJ whole genome shotgun (WGS) entry which is preliminary data.</text>
</comment>
<dbReference type="InterPro" id="IPR045086">
    <property type="entry name" value="OBG_GTPase"/>
</dbReference>
<dbReference type="SUPFAM" id="SSF52540">
    <property type="entry name" value="P-loop containing nucleoside triphosphate hydrolases"/>
    <property type="match status" value="1"/>
</dbReference>
<dbReference type="EMBL" id="JAVRRG010000013">
    <property type="protein sequence ID" value="KAK5098594.1"/>
    <property type="molecule type" value="Genomic_DNA"/>
</dbReference>
<proteinExistence type="predicted"/>
<sequence length="367" mass="39786">MDPDLRDIAAQDNKGPRSNPWIMYPGVDGREARDLASNLPKPPKPRRSHLSALQPEGPIRLDLDKPMEQPILLAAGAVGGMGNPHFATKELPKPKYATKGELGVRLKFELELKLLADVGLVGLPNAGKSTVVLDNNEGRPIVKSGIEGQAPRTHFTVADIPGLVEDAHLDKGLGLGFLRHVERARILAFVVDLSGENPVEVLQSLWREVAEYENLRNAEVNEQTESRAVEWSGFGSPSQQGPELIDEDGQQMLMYPEPSKQLEPLNLPPVSAKPWFVIATKADKEHTQDAFRTLQAYVAGVESGHVPHPSGRKNAWKARVAAIPVSAINDEGTATISLWTAGLLDSMQGAGSNQAVTDLSSSRRASE</sequence>
<dbReference type="Proteomes" id="UP001345013">
    <property type="component" value="Unassembled WGS sequence"/>
</dbReference>
<dbReference type="SUPFAM" id="SSF82051">
    <property type="entry name" value="Obg GTP-binding protein N-terminal domain"/>
    <property type="match status" value="1"/>
</dbReference>
<dbReference type="InterPro" id="IPR027417">
    <property type="entry name" value="P-loop_NTPase"/>
</dbReference>
<reference evidence="3 4" key="1">
    <citation type="submission" date="2023-08" db="EMBL/GenBank/DDBJ databases">
        <title>Black Yeasts Isolated from many extreme environments.</title>
        <authorList>
            <person name="Coleine C."/>
            <person name="Stajich J.E."/>
            <person name="Selbmann L."/>
        </authorList>
    </citation>
    <scope>NUCLEOTIDE SEQUENCE [LARGE SCALE GENOMIC DNA]</scope>
    <source>
        <strain evidence="3 4">CCFEE 5885</strain>
    </source>
</reference>
<keyword evidence="3" id="KW-0560">Oxidoreductase</keyword>
<evidence type="ECO:0000259" key="2">
    <source>
        <dbReference type="PROSITE" id="PS51883"/>
    </source>
</evidence>
<dbReference type="Gene3D" id="3.40.50.300">
    <property type="entry name" value="P-loop containing nucleotide triphosphate hydrolases"/>
    <property type="match status" value="1"/>
</dbReference>
<protein>
    <submittedName>
        <fullName evidence="3">GTPase of the mitochondrial inner membrane that associates with the large ribosomal subunit</fullName>
        <ecNumber evidence="3">1.14.11.27</ecNumber>
    </submittedName>
</protein>
<dbReference type="GO" id="GO:0140680">
    <property type="term" value="F:histone H3K36me/H3K36me2 demethylase activity"/>
    <property type="evidence" value="ECO:0007669"/>
    <property type="project" value="UniProtKB-EC"/>
</dbReference>
<dbReference type="PROSITE" id="PS51883">
    <property type="entry name" value="OBG"/>
    <property type="match status" value="1"/>
</dbReference>
<keyword evidence="4" id="KW-1185">Reference proteome</keyword>
<dbReference type="Pfam" id="PF01018">
    <property type="entry name" value="GTP1_OBG"/>
    <property type="match status" value="1"/>
</dbReference>
<dbReference type="InterPro" id="IPR006073">
    <property type="entry name" value="GTP-bd"/>
</dbReference>
<dbReference type="PANTHER" id="PTHR11702">
    <property type="entry name" value="DEVELOPMENTALLY REGULATED GTP-BINDING PROTEIN-RELATED"/>
    <property type="match status" value="1"/>
</dbReference>
<dbReference type="PANTHER" id="PTHR11702:SF31">
    <property type="entry name" value="MITOCHONDRIAL RIBOSOME-ASSOCIATED GTPASE 2"/>
    <property type="match status" value="1"/>
</dbReference>
<organism evidence="3 4">
    <name type="scientific">Lithohypha guttulata</name>
    <dbReference type="NCBI Taxonomy" id="1690604"/>
    <lineage>
        <taxon>Eukaryota</taxon>
        <taxon>Fungi</taxon>
        <taxon>Dikarya</taxon>
        <taxon>Ascomycota</taxon>
        <taxon>Pezizomycotina</taxon>
        <taxon>Eurotiomycetes</taxon>
        <taxon>Chaetothyriomycetidae</taxon>
        <taxon>Chaetothyriales</taxon>
        <taxon>Trichomeriaceae</taxon>
        <taxon>Lithohypha</taxon>
    </lineage>
</organism>
<name>A0ABR0KKV8_9EURO</name>
<accession>A0ABR0KKV8</accession>
<dbReference type="EC" id="1.14.11.27" evidence="3"/>
<gene>
    <name evidence="3" type="primary">MTG2</name>
    <name evidence="3" type="ORF">LTR24_001699</name>
</gene>
<dbReference type="InterPro" id="IPR036726">
    <property type="entry name" value="GTP1_OBG_dom_sf"/>
</dbReference>
<dbReference type="Pfam" id="PF01926">
    <property type="entry name" value="MMR_HSR1"/>
    <property type="match status" value="1"/>
</dbReference>
<evidence type="ECO:0000313" key="4">
    <source>
        <dbReference type="Proteomes" id="UP001345013"/>
    </source>
</evidence>
<feature type="region of interest" description="Disordered" evidence="1">
    <location>
        <begin position="1"/>
        <end position="54"/>
    </location>
</feature>
<evidence type="ECO:0000256" key="1">
    <source>
        <dbReference type="SAM" id="MobiDB-lite"/>
    </source>
</evidence>
<dbReference type="InterPro" id="IPR006169">
    <property type="entry name" value="GTP1_OBG_dom"/>
</dbReference>